<comment type="similarity">
    <text evidence="2 6">Belongs to the CDC50/LEM3 family.</text>
</comment>
<evidence type="ECO:0000256" key="6">
    <source>
        <dbReference type="PIRNR" id="PIRNR015840"/>
    </source>
</evidence>
<dbReference type="GO" id="GO:0005794">
    <property type="term" value="C:Golgi apparatus"/>
    <property type="evidence" value="ECO:0007669"/>
    <property type="project" value="TreeGrafter"/>
</dbReference>
<evidence type="ECO:0000256" key="1">
    <source>
        <dbReference type="ARBA" id="ARBA00004141"/>
    </source>
</evidence>
<keyword evidence="9" id="KW-1185">Reference proteome</keyword>
<dbReference type="PIRSF" id="PIRSF015840">
    <property type="entry name" value="DUF284_TM_euk"/>
    <property type="match status" value="1"/>
</dbReference>
<feature type="transmembrane region" description="Helical" evidence="7">
    <location>
        <begin position="64"/>
        <end position="83"/>
    </location>
</feature>
<evidence type="ECO:0000313" key="9">
    <source>
        <dbReference type="Proteomes" id="UP001457282"/>
    </source>
</evidence>
<gene>
    <name evidence="8" type="ORF">M0R45_029563</name>
</gene>
<evidence type="ECO:0000256" key="7">
    <source>
        <dbReference type="SAM" id="Phobius"/>
    </source>
</evidence>
<evidence type="ECO:0000256" key="3">
    <source>
        <dbReference type="ARBA" id="ARBA00022692"/>
    </source>
</evidence>
<evidence type="ECO:0000256" key="4">
    <source>
        <dbReference type="ARBA" id="ARBA00022989"/>
    </source>
</evidence>
<organism evidence="8 9">
    <name type="scientific">Rubus argutus</name>
    <name type="common">Southern blackberry</name>
    <dbReference type="NCBI Taxonomy" id="59490"/>
    <lineage>
        <taxon>Eukaryota</taxon>
        <taxon>Viridiplantae</taxon>
        <taxon>Streptophyta</taxon>
        <taxon>Embryophyta</taxon>
        <taxon>Tracheophyta</taxon>
        <taxon>Spermatophyta</taxon>
        <taxon>Magnoliopsida</taxon>
        <taxon>eudicotyledons</taxon>
        <taxon>Gunneridae</taxon>
        <taxon>Pentapetalae</taxon>
        <taxon>rosids</taxon>
        <taxon>fabids</taxon>
        <taxon>Rosales</taxon>
        <taxon>Rosaceae</taxon>
        <taxon>Rosoideae</taxon>
        <taxon>Rosoideae incertae sedis</taxon>
        <taxon>Rubus</taxon>
    </lineage>
</organism>
<sequence>METLYKKCRDALSWPFTSSAGGPGDVEMSHLLGTDDRINIVDVGPSFSQQNFPAYELILTPQRVISTFAFLTLVFIAIGVGFASEDVQIVDGYETDCIPEQYRSDKVSYMQSSGNKTCYRTLKVSKRMKKPICVYYQVENFFQNHLRYVKSRSDQQLKDPKYENEVDACKPEDKTNGKPIVPCGLIAWSLFNDTYKFFRDEQQLAVNKRGIAWKSDRENNFGKNVFPKNFQNSTLKGGASLNASIPLSEQEDLIVWMKTAALPTFKKLYGKIEVDLEPDDVIQVILENNYNTYSFNGKKKLVLSTTSWIGGRDVLDNLCFIFGGLCFFLAVALTSVQFCVKPRILGDPSYLQWTLIEDGT</sequence>
<keyword evidence="4 7" id="KW-1133">Transmembrane helix</keyword>
<name>A0AAW1WCQ4_RUBAR</name>
<dbReference type="Proteomes" id="UP001457282">
    <property type="component" value="Unassembled WGS sequence"/>
</dbReference>
<accession>A0AAW1WCQ4</accession>
<evidence type="ECO:0000256" key="5">
    <source>
        <dbReference type="ARBA" id="ARBA00023136"/>
    </source>
</evidence>
<comment type="subcellular location">
    <subcellularLocation>
        <location evidence="1">Membrane</location>
        <topology evidence="1">Multi-pass membrane protein</topology>
    </subcellularLocation>
</comment>
<dbReference type="EMBL" id="JBEDUW010000006">
    <property type="protein sequence ID" value="KAK9921032.1"/>
    <property type="molecule type" value="Genomic_DNA"/>
</dbReference>
<feature type="transmembrane region" description="Helical" evidence="7">
    <location>
        <begin position="320"/>
        <end position="340"/>
    </location>
</feature>
<evidence type="ECO:0000256" key="2">
    <source>
        <dbReference type="ARBA" id="ARBA00009457"/>
    </source>
</evidence>
<keyword evidence="3 7" id="KW-0812">Transmembrane</keyword>
<dbReference type="PANTHER" id="PTHR10926">
    <property type="entry name" value="CELL CYCLE CONTROL PROTEIN 50"/>
    <property type="match status" value="1"/>
</dbReference>
<evidence type="ECO:0000313" key="8">
    <source>
        <dbReference type="EMBL" id="KAK9921032.1"/>
    </source>
</evidence>
<proteinExistence type="inferred from homology"/>
<dbReference type="GO" id="GO:0005886">
    <property type="term" value="C:plasma membrane"/>
    <property type="evidence" value="ECO:0007669"/>
    <property type="project" value="TreeGrafter"/>
</dbReference>
<dbReference type="InterPro" id="IPR005045">
    <property type="entry name" value="CDC50/LEM3_fam"/>
</dbReference>
<comment type="caution">
    <text evidence="8">The sequence shown here is derived from an EMBL/GenBank/DDBJ whole genome shotgun (WGS) entry which is preliminary data.</text>
</comment>
<dbReference type="GO" id="GO:0005783">
    <property type="term" value="C:endoplasmic reticulum"/>
    <property type="evidence" value="ECO:0007669"/>
    <property type="project" value="TreeGrafter"/>
</dbReference>
<protein>
    <recommendedName>
        <fullName evidence="6">ALA-interacting subunit</fullName>
    </recommendedName>
</protein>
<dbReference type="PANTHER" id="PTHR10926:SF0">
    <property type="entry name" value="CDC50, ISOFORM A"/>
    <property type="match status" value="1"/>
</dbReference>
<keyword evidence="5 6" id="KW-0472">Membrane</keyword>
<reference evidence="8 9" key="1">
    <citation type="journal article" date="2023" name="G3 (Bethesda)">
        <title>A chromosome-length genome assembly and annotation of blackberry (Rubus argutus, cv. 'Hillquist').</title>
        <authorList>
            <person name="Bruna T."/>
            <person name="Aryal R."/>
            <person name="Dudchenko O."/>
            <person name="Sargent D.J."/>
            <person name="Mead D."/>
            <person name="Buti M."/>
            <person name="Cavallini A."/>
            <person name="Hytonen T."/>
            <person name="Andres J."/>
            <person name="Pham M."/>
            <person name="Weisz D."/>
            <person name="Mascagni F."/>
            <person name="Usai G."/>
            <person name="Natali L."/>
            <person name="Bassil N."/>
            <person name="Fernandez G.E."/>
            <person name="Lomsadze A."/>
            <person name="Armour M."/>
            <person name="Olukolu B."/>
            <person name="Poorten T."/>
            <person name="Britton C."/>
            <person name="Davik J."/>
            <person name="Ashrafi H."/>
            <person name="Aiden E.L."/>
            <person name="Borodovsky M."/>
            <person name="Worthington M."/>
        </authorList>
    </citation>
    <scope>NUCLEOTIDE SEQUENCE [LARGE SCALE GENOMIC DNA]</scope>
    <source>
        <strain evidence="8">PI 553951</strain>
    </source>
</reference>
<dbReference type="Pfam" id="PF03381">
    <property type="entry name" value="CDC50"/>
    <property type="match status" value="1"/>
</dbReference>
<dbReference type="AlphaFoldDB" id="A0AAW1WCQ4"/>